<feature type="compositionally biased region" description="Basic and acidic residues" evidence="1">
    <location>
        <begin position="52"/>
        <end position="74"/>
    </location>
</feature>
<proteinExistence type="predicted"/>
<accession>A0ABT8AWN3</accession>
<sequence>MEVAGHRGLSGSAGCVRVDPPAATVGRAASPVLRDAGERHRCRPGPLAKSLSGREGKSKTPFIDKGRPSIEDRRGETVEDRIIPVRNTCIDRA</sequence>
<evidence type="ECO:0000313" key="2">
    <source>
        <dbReference type="EMBL" id="MDN3574155.1"/>
    </source>
</evidence>
<reference evidence="3" key="1">
    <citation type="journal article" date="2019" name="Int. J. Syst. Evol. Microbiol.">
        <title>The Global Catalogue of Microorganisms (GCM) 10K type strain sequencing project: providing services to taxonomists for standard genome sequencing and annotation.</title>
        <authorList>
            <consortium name="The Broad Institute Genomics Platform"/>
            <consortium name="The Broad Institute Genome Sequencing Center for Infectious Disease"/>
            <person name="Wu L."/>
            <person name="Ma J."/>
        </authorList>
    </citation>
    <scope>NUCLEOTIDE SEQUENCE [LARGE SCALE GENOMIC DNA]</scope>
    <source>
        <strain evidence="3">CECT 7806</strain>
    </source>
</reference>
<feature type="region of interest" description="Disordered" evidence="1">
    <location>
        <begin position="1"/>
        <end position="74"/>
    </location>
</feature>
<comment type="caution">
    <text evidence="2">The sequence shown here is derived from an EMBL/GenBank/DDBJ whole genome shotgun (WGS) entry which is preliminary data.</text>
</comment>
<protein>
    <submittedName>
        <fullName evidence="2">Uncharacterized protein</fullName>
    </submittedName>
</protein>
<name>A0ABT8AWN3_9HYPH</name>
<dbReference type="Proteomes" id="UP001244297">
    <property type="component" value="Unassembled WGS sequence"/>
</dbReference>
<evidence type="ECO:0000256" key="1">
    <source>
        <dbReference type="SAM" id="MobiDB-lite"/>
    </source>
</evidence>
<gene>
    <name evidence="2" type="ORF">QWZ18_26570</name>
</gene>
<organism evidence="2 3">
    <name type="scientific">Methylobacterium longum</name>
    <dbReference type="NCBI Taxonomy" id="767694"/>
    <lineage>
        <taxon>Bacteria</taxon>
        <taxon>Pseudomonadati</taxon>
        <taxon>Pseudomonadota</taxon>
        <taxon>Alphaproteobacteria</taxon>
        <taxon>Hyphomicrobiales</taxon>
        <taxon>Methylobacteriaceae</taxon>
        <taxon>Methylobacterium</taxon>
    </lineage>
</organism>
<evidence type="ECO:0000313" key="3">
    <source>
        <dbReference type="Proteomes" id="UP001244297"/>
    </source>
</evidence>
<dbReference type="EMBL" id="JAUFPT010000094">
    <property type="protein sequence ID" value="MDN3574155.1"/>
    <property type="molecule type" value="Genomic_DNA"/>
</dbReference>
<keyword evidence="3" id="KW-1185">Reference proteome</keyword>
<dbReference type="RefSeq" id="WP_238287834.1">
    <property type="nucleotide sequence ID" value="NZ_BPQS01000011.1"/>
</dbReference>